<name>A0A2T1NCT4_9FLAO</name>
<evidence type="ECO:0000313" key="8">
    <source>
        <dbReference type="Proteomes" id="UP000238426"/>
    </source>
</evidence>
<evidence type="ECO:0000256" key="1">
    <source>
        <dbReference type="ARBA" id="ARBA00004141"/>
    </source>
</evidence>
<feature type="transmembrane region" description="Helical" evidence="5">
    <location>
        <begin position="188"/>
        <end position="220"/>
    </location>
</feature>
<dbReference type="OrthoDB" id="1631746at2"/>
<keyword evidence="2 5" id="KW-0812">Transmembrane</keyword>
<dbReference type="PANTHER" id="PTHR37422:SF13">
    <property type="entry name" value="LIPOPOLYSACCHARIDE BIOSYNTHESIS PROTEIN PA4999-RELATED"/>
    <property type="match status" value="1"/>
</dbReference>
<feature type="transmembrane region" description="Helical" evidence="5">
    <location>
        <begin position="117"/>
        <end position="139"/>
    </location>
</feature>
<evidence type="ECO:0000256" key="5">
    <source>
        <dbReference type="SAM" id="Phobius"/>
    </source>
</evidence>
<organism evidence="7 8">
    <name type="scientific">Aurantibacter aestuarii</name>
    <dbReference type="NCBI Taxonomy" id="1266046"/>
    <lineage>
        <taxon>Bacteria</taxon>
        <taxon>Pseudomonadati</taxon>
        <taxon>Bacteroidota</taxon>
        <taxon>Flavobacteriia</taxon>
        <taxon>Flavobacteriales</taxon>
        <taxon>Flavobacteriaceae</taxon>
        <taxon>Aurantibacter</taxon>
    </lineage>
</organism>
<feature type="domain" description="O-antigen ligase-related" evidence="6">
    <location>
        <begin position="190"/>
        <end position="351"/>
    </location>
</feature>
<dbReference type="Pfam" id="PF04932">
    <property type="entry name" value="Wzy_C"/>
    <property type="match status" value="1"/>
</dbReference>
<dbReference type="AlphaFoldDB" id="A0A2T1NCT4"/>
<protein>
    <recommendedName>
        <fullName evidence="6">O-antigen ligase-related domain-containing protein</fullName>
    </recommendedName>
</protein>
<evidence type="ECO:0000313" key="7">
    <source>
        <dbReference type="EMBL" id="PSG90260.1"/>
    </source>
</evidence>
<comment type="subcellular location">
    <subcellularLocation>
        <location evidence="1">Membrane</location>
        <topology evidence="1">Multi-pass membrane protein</topology>
    </subcellularLocation>
</comment>
<feature type="transmembrane region" description="Helical" evidence="5">
    <location>
        <begin position="159"/>
        <end position="176"/>
    </location>
</feature>
<dbReference type="RefSeq" id="WP_106462400.1">
    <property type="nucleotide sequence ID" value="NZ_PXOQ01000007.1"/>
</dbReference>
<evidence type="ECO:0000256" key="3">
    <source>
        <dbReference type="ARBA" id="ARBA00022989"/>
    </source>
</evidence>
<accession>A0A2T1NCT4</accession>
<proteinExistence type="predicted"/>
<keyword evidence="4 5" id="KW-0472">Membrane</keyword>
<dbReference type="EMBL" id="PXOQ01000007">
    <property type="protein sequence ID" value="PSG90260.1"/>
    <property type="molecule type" value="Genomic_DNA"/>
</dbReference>
<dbReference type="Proteomes" id="UP000238426">
    <property type="component" value="Unassembled WGS sequence"/>
</dbReference>
<dbReference type="PANTHER" id="PTHR37422">
    <property type="entry name" value="TEICHURONIC ACID BIOSYNTHESIS PROTEIN TUAE"/>
    <property type="match status" value="1"/>
</dbReference>
<comment type="caution">
    <text evidence="7">The sequence shown here is derived from an EMBL/GenBank/DDBJ whole genome shotgun (WGS) entry which is preliminary data.</text>
</comment>
<feature type="transmembrane region" description="Helical" evidence="5">
    <location>
        <begin position="368"/>
        <end position="387"/>
    </location>
</feature>
<evidence type="ECO:0000256" key="4">
    <source>
        <dbReference type="ARBA" id="ARBA00023136"/>
    </source>
</evidence>
<feature type="transmembrane region" description="Helical" evidence="5">
    <location>
        <begin position="343"/>
        <end position="362"/>
    </location>
</feature>
<feature type="transmembrane region" description="Helical" evidence="5">
    <location>
        <begin position="13"/>
        <end position="43"/>
    </location>
</feature>
<dbReference type="GO" id="GO:0016020">
    <property type="term" value="C:membrane"/>
    <property type="evidence" value="ECO:0007669"/>
    <property type="project" value="UniProtKB-SubCell"/>
</dbReference>
<evidence type="ECO:0000259" key="6">
    <source>
        <dbReference type="Pfam" id="PF04932"/>
    </source>
</evidence>
<sequence>MVIKDIKFKREDYFLSVLALFLITLPISYGLNSISVILIGVFFFIDKTANISLKLKRLKSNKLFLLFLLFFLVQLIGLFYTQDFNRGLKLIQNFLPFLVLPLTLLSEPIQAKKCATLLYANCIFMFLLLIGLLIAQFTINGNFIRFEHQLFEALDISTFYFSAFIYLNIITILFHLRHEKFRNLLDIGLILFFVYFLILLGARISLVITLISLTLFFIRFVNFKKNDFSKKTILIICTVLVTSIAAYQIPQIKKKVDITARTMDFDFETILTKNQISITRNSIEYRVLINYCSFQIFKENIIGVGTGDNRVEMQNQYQKLNFRAGILENFNCHNQYFEEATKTGVFGLISFTLLLGFTFYKSLKEKRLLFYVVIYISLVCLTESYFYRHHGIMFGAFFIALFYNLEKSSHTNNFKDAFFN</sequence>
<feature type="transmembrane region" description="Helical" evidence="5">
    <location>
        <begin position="232"/>
        <end position="249"/>
    </location>
</feature>
<dbReference type="InterPro" id="IPR007016">
    <property type="entry name" value="O-antigen_ligase-rel_domated"/>
</dbReference>
<feature type="transmembrane region" description="Helical" evidence="5">
    <location>
        <begin position="63"/>
        <end position="81"/>
    </location>
</feature>
<keyword evidence="8" id="KW-1185">Reference proteome</keyword>
<dbReference type="InterPro" id="IPR051533">
    <property type="entry name" value="WaaL-like"/>
</dbReference>
<reference evidence="7 8" key="1">
    <citation type="submission" date="2018-03" db="EMBL/GenBank/DDBJ databases">
        <title>Mesoflavibacter sp. HG37 and Mesoflavibacter sp. HG96 sp.nov., two marine bacteria isolated from seawater of Western Pacific Ocean.</title>
        <authorList>
            <person name="Cheng H."/>
            <person name="Wu Y.-H."/>
            <person name="Guo L.-L."/>
            <person name="Xu X.-W."/>
        </authorList>
    </citation>
    <scope>NUCLEOTIDE SEQUENCE [LARGE SCALE GENOMIC DNA]</scope>
    <source>
        <strain evidence="7 8">KCTC 32269</strain>
    </source>
</reference>
<evidence type="ECO:0000256" key="2">
    <source>
        <dbReference type="ARBA" id="ARBA00022692"/>
    </source>
</evidence>
<gene>
    <name evidence="7" type="ORF">C7H52_02980</name>
</gene>
<keyword evidence="3 5" id="KW-1133">Transmembrane helix</keyword>